<accession>A0A7C8M9F2</accession>
<comment type="caution">
    <text evidence="2">The sequence shown here is derived from an EMBL/GenBank/DDBJ whole genome shotgun (WGS) entry which is preliminary data.</text>
</comment>
<name>A0A7C8M9F2_9PLEO</name>
<dbReference type="EMBL" id="JAADJZ010000010">
    <property type="protein sequence ID" value="KAF2872179.1"/>
    <property type="molecule type" value="Genomic_DNA"/>
</dbReference>
<keyword evidence="3" id="KW-1185">Reference proteome</keyword>
<evidence type="ECO:0000256" key="1">
    <source>
        <dbReference type="SAM" id="MobiDB-lite"/>
    </source>
</evidence>
<sequence length="270" mass="29696">MAPDPGRVARRARVLPSICRDYGCLLVAVLRRLVARELPPRPPAEWNGCSPRVCTMRLTSSSPRYLPPRRGRLLVPRPPERPLPASLLTTTRQPHVFAIWQRFRTYSPPSPSPSPSPPPQLRRPEPATCRGTARRAADGAASEHARGNIEHGTPHRTGNKRQCAALRKCRRALTGQPTHVTACRKAGCGASGTATATAAAALCSRRQLFRARRPYHSARFALPSPQSASHTHARASAPSGCTHARHVQSRRLRGFCHSHVRMRPVLLSPR</sequence>
<feature type="compositionally biased region" description="Basic and acidic residues" evidence="1">
    <location>
        <begin position="135"/>
        <end position="153"/>
    </location>
</feature>
<organism evidence="2 3">
    <name type="scientific">Massariosphaeria phaeospora</name>
    <dbReference type="NCBI Taxonomy" id="100035"/>
    <lineage>
        <taxon>Eukaryota</taxon>
        <taxon>Fungi</taxon>
        <taxon>Dikarya</taxon>
        <taxon>Ascomycota</taxon>
        <taxon>Pezizomycotina</taxon>
        <taxon>Dothideomycetes</taxon>
        <taxon>Pleosporomycetidae</taxon>
        <taxon>Pleosporales</taxon>
        <taxon>Pleosporales incertae sedis</taxon>
        <taxon>Massariosphaeria</taxon>
    </lineage>
</organism>
<feature type="region of interest" description="Disordered" evidence="1">
    <location>
        <begin position="106"/>
        <end position="161"/>
    </location>
</feature>
<dbReference type="AlphaFoldDB" id="A0A7C8M9F2"/>
<dbReference type="Proteomes" id="UP000481861">
    <property type="component" value="Unassembled WGS sequence"/>
</dbReference>
<protein>
    <submittedName>
        <fullName evidence="2">Uncharacterized protein</fullName>
    </submittedName>
</protein>
<reference evidence="2 3" key="1">
    <citation type="submission" date="2020-01" db="EMBL/GenBank/DDBJ databases">
        <authorList>
            <consortium name="DOE Joint Genome Institute"/>
            <person name="Haridas S."/>
            <person name="Albert R."/>
            <person name="Binder M."/>
            <person name="Bloem J."/>
            <person name="Labutti K."/>
            <person name="Salamov A."/>
            <person name="Andreopoulos B."/>
            <person name="Baker S.E."/>
            <person name="Barry K."/>
            <person name="Bills G."/>
            <person name="Bluhm B.H."/>
            <person name="Cannon C."/>
            <person name="Castanera R."/>
            <person name="Culley D.E."/>
            <person name="Daum C."/>
            <person name="Ezra D."/>
            <person name="Gonzalez J.B."/>
            <person name="Henrissat B."/>
            <person name="Kuo A."/>
            <person name="Liang C."/>
            <person name="Lipzen A."/>
            <person name="Lutzoni F."/>
            <person name="Magnuson J."/>
            <person name="Mondo S."/>
            <person name="Nolan M."/>
            <person name="Ohm R."/>
            <person name="Pangilinan J."/>
            <person name="Park H.-J.H."/>
            <person name="Ramirez L."/>
            <person name="Alfaro M."/>
            <person name="Sun H."/>
            <person name="Tritt A."/>
            <person name="Yoshinaga Y."/>
            <person name="Zwiers L.-H.L."/>
            <person name="Turgeon B.G."/>
            <person name="Goodwin S.B."/>
            <person name="Spatafora J.W."/>
            <person name="Crous P.W."/>
            <person name="Grigoriev I.V."/>
        </authorList>
    </citation>
    <scope>NUCLEOTIDE SEQUENCE [LARGE SCALE GENOMIC DNA]</scope>
    <source>
        <strain evidence="2 3">CBS 611.86</strain>
    </source>
</reference>
<gene>
    <name evidence="2" type="ORF">BDV95DRAFT_571693</name>
</gene>
<feature type="compositionally biased region" description="Pro residues" evidence="1">
    <location>
        <begin position="108"/>
        <end position="121"/>
    </location>
</feature>
<evidence type="ECO:0000313" key="3">
    <source>
        <dbReference type="Proteomes" id="UP000481861"/>
    </source>
</evidence>
<evidence type="ECO:0000313" key="2">
    <source>
        <dbReference type="EMBL" id="KAF2872179.1"/>
    </source>
</evidence>
<proteinExistence type="predicted"/>
<feature type="region of interest" description="Disordered" evidence="1">
    <location>
        <begin position="60"/>
        <end position="86"/>
    </location>
</feature>
<feature type="region of interest" description="Disordered" evidence="1">
    <location>
        <begin position="222"/>
        <end position="242"/>
    </location>
</feature>